<keyword evidence="3 9" id="KW-1133">Transmembrane helix</keyword>
<proteinExistence type="predicted"/>
<evidence type="ECO:0000256" key="8">
    <source>
        <dbReference type="SAM" id="MobiDB-lite"/>
    </source>
</evidence>
<feature type="region of interest" description="Disordered" evidence="8">
    <location>
        <begin position="129"/>
        <end position="165"/>
    </location>
</feature>
<evidence type="ECO:0000256" key="5">
    <source>
        <dbReference type="ARBA" id="ARBA00023054"/>
    </source>
</evidence>
<evidence type="ECO:0000256" key="6">
    <source>
        <dbReference type="ARBA" id="ARBA00023136"/>
    </source>
</evidence>
<evidence type="ECO:0000256" key="4">
    <source>
        <dbReference type="ARBA" id="ARBA00023034"/>
    </source>
</evidence>
<keyword evidence="6 9" id="KW-0472">Membrane</keyword>
<dbReference type="PANTHER" id="PTHR13815">
    <property type="entry name" value="GOLGIN-84"/>
    <property type="match status" value="1"/>
</dbReference>
<feature type="coiled-coil region" evidence="7">
    <location>
        <begin position="529"/>
        <end position="570"/>
    </location>
</feature>
<evidence type="ECO:0000256" key="7">
    <source>
        <dbReference type="SAM" id="Coils"/>
    </source>
</evidence>
<dbReference type="GO" id="GO:0031985">
    <property type="term" value="C:Golgi cisterna"/>
    <property type="evidence" value="ECO:0007669"/>
    <property type="project" value="TreeGrafter"/>
</dbReference>
<dbReference type="OrthoDB" id="248903at2759"/>
<feature type="region of interest" description="Disordered" evidence="8">
    <location>
        <begin position="325"/>
        <end position="353"/>
    </location>
</feature>
<feature type="coiled-coil region" evidence="7">
    <location>
        <begin position="399"/>
        <end position="493"/>
    </location>
</feature>
<organism evidence="10 11">
    <name type="scientific">Amphibalanus amphitrite</name>
    <name type="common">Striped barnacle</name>
    <name type="synonym">Balanus amphitrite</name>
    <dbReference type="NCBI Taxonomy" id="1232801"/>
    <lineage>
        <taxon>Eukaryota</taxon>
        <taxon>Metazoa</taxon>
        <taxon>Ecdysozoa</taxon>
        <taxon>Arthropoda</taxon>
        <taxon>Crustacea</taxon>
        <taxon>Multicrustacea</taxon>
        <taxon>Cirripedia</taxon>
        <taxon>Thoracica</taxon>
        <taxon>Thoracicalcarea</taxon>
        <taxon>Balanomorpha</taxon>
        <taxon>Balanoidea</taxon>
        <taxon>Balanidae</taxon>
        <taxon>Amphibalaninae</taxon>
        <taxon>Amphibalanus</taxon>
    </lineage>
</organism>
<keyword evidence="5 7" id="KW-0175">Coiled coil</keyword>
<feature type="compositionally biased region" description="Low complexity" evidence="8">
    <location>
        <begin position="334"/>
        <end position="351"/>
    </location>
</feature>
<evidence type="ECO:0000256" key="2">
    <source>
        <dbReference type="ARBA" id="ARBA00022692"/>
    </source>
</evidence>
<dbReference type="GO" id="GO:0000301">
    <property type="term" value="P:retrograde transport, vesicle recycling within Golgi"/>
    <property type="evidence" value="ECO:0007669"/>
    <property type="project" value="TreeGrafter"/>
</dbReference>
<keyword evidence="4" id="KW-0333">Golgi apparatus</keyword>
<evidence type="ECO:0000313" key="10">
    <source>
        <dbReference type="EMBL" id="KAF0293303.1"/>
    </source>
</evidence>
<feature type="transmembrane region" description="Helical" evidence="9">
    <location>
        <begin position="633"/>
        <end position="656"/>
    </location>
</feature>
<dbReference type="Pfam" id="PF09787">
    <property type="entry name" value="Golgin_A5"/>
    <property type="match status" value="1"/>
</dbReference>
<evidence type="ECO:0000256" key="9">
    <source>
        <dbReference type="SAM" id="Phobius"/>
    </source>
</evidence>
<feature type="region of interest" description="Disordered" evidence="8">
    <location>
        <begin position="28"/>
        <end position="86"/>
    </location>
</feature>
<sequence>MSWLSGLASRTENLLNSLDESAASVLTKAKTANGVNSKPSYRYDTESVSPMLAASPRGAPSQPAPARTPSHGSAPAASPGRRPGRADPEEQLIAFLNDSSTPAKPSSGHSRQSSVSSVVSVGNFLSVASGQETAPTPPAPTAPADTAISIPTGGAPSVENGNHSESDQLRMLQREISNLNREMAQLLQRAKLGEKECTKLKYQLSTANSQVTETERQCRHLQQRDVDLQESLKAKDGQLALLKVRLDEADGELRSRQAAVDRLQLENDRILQSSSDTSGQQSGTIQGLQDRLHEAEARIRQEQHALTAAQQGHDRRLEQLSAERETLTSELTSARQQLQQQQSSGAELQRQLADSRQLAQSTAAELAEYKLKAQRILQSKDQLISRLKEGSGGSDGDSSDLVQAELEQVRSERELAQTEVHKLAARVQQLRDELQHVESAAAEEAQAAGEALREAETREAAETRLRQELEKELESAQQELRYMREDMVQQKTQALTRLQERDVEIEKLRRQITSKHVASSTEVELETRLRSLTEALIQKQTNIESLSTQNKSLQLQLERSQTQVRELEGCAPPPSERAPYHSEVGSDSVRLRTPTFLAETPWDGSVTRRVKRAYSSLDACSVRMGVFLKRYPIARIFVLGYMCLLHLWVMIVLFTYTPEIHGEDFHRTFSPQP</sequence>
<comment type="subcellular location">
    <subcellularLocation>
        <location evidence="1">Golgi apparatus membrane</location>
        <topology evidence="1">Single-pass type IV membrane protein</topology>
    </subcellularLocation>
</comment>
<reference evidence="10 11" key="1">
    <citation type="submission" date="2019-07" db="EMBL/GenBank/DDBJ databases">
        <title>Draft genome assembly of a fouling barnacle, Amphibalanus amphitrite (Darwin, 1854): The first reference genome for Thecostraca.</title>
        <authorList>
            <person name="Kim W."/>
        </authorList>
    </citation>
    <scope>NUCLEOTIDE SEQUENCE [LARGE SCALE GENOMIC DNA]</scope>
    <source>
        <strain evidence="10">SNU_AA5</strain>
        <tissue evidence="10">Soma without cirri and trophi</tissue>
    </source>
</reference>
<feature type="compositionally biased region" description="Low complexity" evidence="8">
    <location>
        <begin position="271"/>
        <end position="289"/>
    </location>
</feature>
<dbReference type="GO" id="GO:0007030">
    <property type="term" value="P:Golgi organization"/>
    <property type="evidence" value="ECO:0007669"/>
    <property type="project" value="InterPro"/>
</dbReference>
<evidence type="ECO:0000256" key="3">
    <source>
        <dbReference type="ARBA" id="ARBA00022989"/>
    </source>
</evidence>
<accession>A0A6A4VI97</accession>
<protein>
    <submittedName>
        <fullName evidence="10">Golgin subfamily A member 5</fullName>
    </submittedName>
</protein>
<name>A0A6A4VI97_AMPAM</name>
<dbReference type="GO" id="GO:0000139">
    <property type="term" value="C:Golgi membrane"/>
    <property type="evidence" value="ECO:0007669"/>
    <property type="project" value="UniProtKB-SubCell"/>
</dbReference>
<dbReference type="AlphaFoldDB" id="A0A6A4VI97"/>
<evidence type="ECO:0000256" key="1">
    <source>
        <dbReference type="ARBA" id="ARBA00004409"/>
    </source>
</evidence>
<evidence type="ECO:0000313" key="11">
    <source>
        <dbReference type="Proteomes" id="UP000440578"/>
    </source>
</evidence>
<dbReference type="PANTHER" id="PTHR13815:SF7">
    <property type="entry name" value="GOLGIN SUBFAMILY A MEMBER 5"/>
    <property type="match status" value="1"/>
</dbReference>
<dbReference type="EMBL" id="VIIS01001753">
    <property type="protein sequence ID" value="KAF0293303.1"/>
    <property type="molecule type" value="Genomic_DNA"/>
</dbReference>
<feature type="region of interest" description="Disordered" evidence="8">
    <location>
        <begin position="271"/>
        <end position="291"/>
    </location>
</feature>
<keyword evidence="2 9" id="KW-0812">Transmembrane</keyword>
<dbReference type="InterPro" id="IPR019177">
    <property type="entry name" value="Golgin_subfamily_A_member_5"/>
</dbReference>
<comment type="caution">
    <text evidence="10">The sequence shown here is derived from an EMBL/GenBank/DDBJ whole genome shotgun (WGS) entry which is preliminary data.</text>
</comment>
<keyword evidence="11" id="KW-1185">Reference proteome</keyword>
<gene>
    <name evidence="10" type="primary">Golga5_1</name>
    <name evidence="10" type="ORF">FJT64_000884</name>
</gene>
<dbReference type="Proteomes" id="UP000440578">
    <property type="component" value="Unassembled WGS sequence"/>
</dbReference>